<dbReference type="AlphaFoldDB" id="A0A498ST28"/>
<sequence length="133" mass="15626">KKEVFPSARNIKVENSVKDQRKKVKWQMNPLYRAKSSNTEESESESINSLSSRQSFLHSERSVDSDYKSNSEEESEFRENIFKKVNFREIATEMFDTMNALGVGTEENSPMKKALEERKHELEFNIGNYNRTY</sequence>
<reference evidence="2 3" key="1">
    <citation type="submission" date="2018-08" db="EMBL/GenBank/DDBJ databases">
        <authorList>
            <person name="Laetsch R D."/>
            <person name="Stevens L."/>
            <person name="Kumar S."/>
            <person name="Blaxter L. M."/>
        </authorList>
    </citation>
    <scope>NUCLEOTIDE SEQUENCE [LARGE SCALE GENOMIC DNA]</scope>
</reference>
<evidence type="ECO:0000313" key="3">
    <source>
        <dbReference type="Proteomes" id="UP000276991"/>
    </source>
</evidence>
<keyword evidence="3" id="KW-1185">Reference proteome</keyword>
<evidence type="ECO:0000256" key="1">
    <source>
        <dbReference type="SAM" id="MobiDB-lite"/>
    </source>
</evidence>
<organism evidence="2 3">
    <name type="scientific">Acanthocheilonema viteae</name>
    <name type="common">Filarial nematode worm</name>
    <name type="synonym">Dipetalonema viteae</name>
    <dbReference type="NCBI Taxonomy" id="6277"/>
    <lineage>
        <taxon>Eukaryota</taxon>
        <taxon>Metazoa</taxon>
        <taxon>Ecdysozoa</taxon>
        <taxon>Nematoda</taxon>
        <taxon>Chromadorea</taxon>
        <taxon>Rhabditida</taxon>
        <taxon>Spirurina</taxon>
        <taxon>Spiruromorpha</taxon>
        <taxon>Filarioidea</taxon>
        <taxon>Onchocercidae</taxon>
        <taxon>Acanthocheilonema</taxon>
    </lineage>
</organism>
<protein>
    <submittedName>
        <fullName evidence="2">Uncharacterized protein</fullName>
    </submittedName>
</protein>
<feature type="region of interest" description="Disordered" evidence="1">
    <location>
        <begin position="28"/>
        <end position="77"/>
    </location>
</feature>
<accession>A0A498ST28</accession>
<dbReference type="OrthoDB" id="5838008at2759"/>
<gene>
    <name evidence="2" type="ORF">NAV_LOCUS9775</name>
</gene>
<feature type="compositionally biased region" description="Basic and acidic residues" evidence="1">
    <location>
        <begin position="58"/>
        <end position="77"/>
    </location>
</feature>
<feature type="compositionally biased region" description="Low complexity" evidence="1">
    <location>
        <begin position="45"/>
        <end position="55"/>
    </location>
</feature>
<feature type="non-terminal residue" evidence="2">
    <location>
        <position position="1"/>
    </location>
</feature>
<dbReference type="EMBL" id="UPTC01004529">
    <property type="protein sequence ID" value="VBB34984.1"/>
    <property type="molecule type" value="Genomic_DNA"/>
</dbReference>
<evidence type="ECO:0000313" key="2">
    <source>
        <dbReference type="EMBL" id="VBB34984.1"/>
    </source>
</evidence>
<proteinExistence type="predicted"/>
<dbReference type="Proteomes" id="UP000276991">
    <property type="component" value="Unassembled WGS sequence"/>
</dbReference>
<name>A0A498ST28_ACAVI</name>